<dbReference type="STRING" id="1798516.A2950_01895"/>
<comment type="catalytic activity">
    <reaction evidence="3">
        <text>D-glyceraldehyde 3-phosphate = dihydroxyacetone phosphate</text>
        <dbReference type="Rhea" id="RHEA:18585"/>
        <dbReference type="ChEBI" id="CHEBI:57642"/>
        <dbReference type="ChEBI" id="CHEBI:59776"/>
        <dbReference type="EC" id="5.3.1.1"/>
    </reaction>
</comment>
<comment type="similarity">
    <text evidence="1 3">Belongs to the triosephosphate isomerase family.</text>
</comment>
<dbReference type="EC" id="5.3.1.1" evidence="3"/>
<keyword evidence="3" id="KW-0312">Gluconeogenesis</keyword>
<dbReference type="AlphaFoldDB" id="A0A1F6ESP2"/>
<dbReference type="PANTHER" id="PTHR21139:SF42">
    <property type="entry name" value="TRIOSEPHOSPHATE ISOMERASE"/>
    <property type="match status" value="1"/>
</dbReference>
<comment type="pathway">
    <text evidence="3">Carbohydrate degradation; glycolysis; D-glyceraldehyde 3-phosphate from glycerone phosphate: step 1/1.</text>
</comment>
<dbReference type="EMBL" id="MFMD01000001">
    <property type="protein sequence ID" value="OGG76625.1"/>
    <property type="molecule type" value="Genomic_DNA"/>
</dbReference>
<comment type="caution">
    <text evidence="4">The sequence shown here is derived from an EMBL/GenBank/DDBJ whole genome shotgun (WGS) entry which is preliminary data.</text>
</comment>
<organism evidence="4 5">
    <name type="scientific">Candidatus Kaiserbacteria bacterium RIFCSPLOWO2_01_FULL_55_19</name>
    <dbReference type="NCBI Taxonomy" id="1798516"/>
    <lineage>
        <taxon>Bacteria</taxon>
        <taxon>Candidatus Kaiseribacteriota</taxon>
    </lineage>
</organism>
<dbReference type="InterPro" id="IPR013785">
    <property type="entry name" value="Aldolase_TIM"/>
</dbReference>
<dbReference type="PANTHER" id="PTHR21139">
    <property type="entry name" value="TRIOSEPHOSPHATE ISOMERASE"/>
    <property type="match status" value="1"/>
</dbReference>
<comment type="subunit">
    <text evidence="3">Homodimer.</text>
</comment>
<evidence type="ECO:0000256" key="2">
    <source>
        <dbReference type="ARBA" id="ARBA00023235"/>
    </source>
</evidence>
<dbReference type="UniPathway" id="UPA00109">
    <property type="reaction ID" value="UER00189"/>
</dbReference>
<evidence type="ECO:0000256" key="3">
    <source>
        <dbReference type="RuleBase" id="RU363013"/>
    </source>
</evidence>
<comment type="subcellular location">
    <subcellularLocation>
        <location evidence="3">Cytoplasm</location>
    </subcellularLocation>
</comment>
<dbReference type="GO" id="GO:0005829">
    <property type="term" value="C:cytosol"/>
    <property type="evidence" value="ECO:0007669"/>
    <property type="project" value="TreeGrafter"/>
</dbReference>
<dbReference type="GO" id="GO:0046166">
    <property type="term" value="P:glyceraldehyde-3-phosphate biosynthetic process"/>
    <property type="evidence" value="ECO:0007669"/>
    <property type="project" value="TreeGrafter"/>
</dbReference>
<keyword evidence="3" id="KW-0324">Glycolysis</keyword>
<evidence type="ECO:0000313" key="4">
    <source>
        <dbReference type="EMBL" id="OGG76625.1"/>
    </source>
</evidence>
<dbReference type="GO" id="GO:0019563">
    <property type="term" value="P:glycerol catabolic process"/>
    <property type="evidence" value="ECO:0007669"/>
    <property type="project" value="TreeGrafter"/>
</dbReference>
<dbReference type="GO" id="GO:0006096">
    <property type="term" value="P:glycolytic process"/>
    <property type="evidence" value="ECO:0007669"/>
    <property type="project" value="UniProtKB-UniPathway"/>
</dbReference>
<accession>A0A1F6ESP2</accession>
<dbReference type="CDD" id="cd00311">
    <property type="entry name" value="TIM"/>
    <property type="match status" value="1"/>
</dbReference>
<evidence type="ECO:0000313" key="5">
    <source>
        <dbReference type="Proteomes" id="UP000176714"/>
    </source>
</evidence>
<dbReference type="Gene3D" id="3.20.20.70">
    <property type="entry name" value="Aldolase class I"/>
    <property type="match status" value="1"/>
</dbReference>
<dbReference type="SUPFAM" id="SSF51351">
    <property type="entry name" value="Triosephosphate isomerase (TIM)"/>
    <property type="match status" value="1"/>
</dbReference>
<protein>
    <recommendedName>
        <fullName evidence="3">Triosephosphate isomerase</fullName>
        <ecNumber evidence="3">5.3.1.1</ecNumber>
    </recommendedName>
</protein>
<dbReference type="Pfam" id="PF00121">
    <property type="entry name" value="TIM"/>
    <property type="match status" value="1"/>
</dbReference>
<dbReference type="PROSITE" id="PS51440">
    <property type="entry name" value="TIM_2"/>
    <property type="match status" value="1"/>
</dbReference>
<keyword evidence="2 3" id="KW-0413">Isomerase</keyword>
<dbReference type="InterPro" id="IPR035990">
    <property type="entry name" value="TIM_sf"/>
</dbReference>
<dbReference type="GO" id="GO:0006094">
    <property type="term" value="P:gluconeogenesis"/>
    <property type="evidence" value="ECO:0007669"/>
    <property type="project" value="UniProtKB-UniPathway"/>
</dbReference>
<reference evidence="4 5" key="1">
    <citation type="journal article" date="2016" name="Nat. Commun.">
        <title>Thousands of microbial genomes shed light on interconnected biogeochemical processes in an aquifer system.</title>
        <authorList>
            <person name="Anantharaman K."/>
            <person name="Brown C.T."/>
            <person name="Hug L.A."/>
            <person name="Sharon I."/>
            <person name="Castelle C.J."/>
            <person name="Probst A.J."/>
            <person name="Thomas B.C."/>
            <person name="Singh A."/>
            <person name="Wilkins M.J."/>
            <person name="Karaoz U."/>
            <person name="Brodie E.L."/>
            <person name="Williams K.H."/>
            <person name="Hubbard S.S."/>
            <person name="Banfield J.F."/>
        </authorList>
    </citation>
    <scope>NUCLEOTIDE SEQUENCE [LARGE SCALE GENOMIC DNA]</scope>
</reference>
<keyword evidence="3" id="KW-0963">Cytoplasm</keyword>
<sequence length="247" mass="26185">MLIVANWKAYIDDLAKAKKLFAVSKRLARTTKCAIVLAPSAPLLGALAKNNTSDVAFAAQDVSLSTGGAQTGEITVGALAAAGATYAIIGHSERRAVGDTDTIIAEKLERALAHDLTPILCVGERERDNEGRYLVIVREQLTTALRMLSPKGRAKIIVAYEPLWAIGKAASFAILPNDLAEMALYIHKVLAELLPGKNSNRSLVLYGGAVEPDNARALVAGSRVDGLLVGHASTDPHIFSLVVKQLV</sequence>
<dbReference type="GO" id="GO:0004807">
    <property type="term" value="F:triose-phosphate isomerase activity"/>
    <property type="evidence" value="ECO:0007669"/>
    <property type="project" value="UniProtKB-EC"/>
</dbReference>
<evidence type="ECO:0000256" key="1">
    <source>
        <dbReference type="ARBA" id="ARBA00007422"/>
    </source>
</evidence>
<comment type="pathway">
    <text evidence="3">Carbohydrate biosynthesis; gluconeogenesis.</text>
</comment>
<gene>
    <name evidence="4" type="ORF">A2950_01895</name>
</gene>
<dbReference type="Proteomes" id="UP000176714">
    <property type="component" value="Unassembled WGS sequence"/>
</dbReference>
<dbReference type="InterPro" id="IPR000652">
    <property type="entry name" value="Triosephosphate_isomerase"/>
</dbReference>
<name>A0A1F6ESP2_9BACT</name>
<proteinExistence type="inferred from homology"/>
<dbReference type="UniPathway" id="UPA00138"/>